<protein>
    <submittedName>
        <fullName evidence="4">CBS domain protein</fullName>
    </submittedName>
</protein>
<organism evidence="4 5">
    <name type="scientific">Fimbriiglobus ruber</name>
    <dbReference type="NCBI Taxonomy" id="1908690"/>
    <lineage>
        <taxon>Bacteria</taxon>
        <taxon>Pseudomonadati</taxon>
        <taxon>Planctomycetota</taxon>
        <taxon>Planctomycetia</taxon>
        <taxon>Gemmatales</taxon>
        <taxon>Gemmataceae</taxon>
        <taxon>Fimbriiglobus</taxon>
    </lineage>
</organism>
<evidence type="ECO:0000256" key="1">
    <source>
        <dbReference type="ARBA" id="ARBA00023122"/>
    </source>
</evidence>
<dbReference type="Gene3D" id="3.10.580.10">
    <property type="entry name" value="CBS-domain"/>
    <property type="match status" value="1"/>
</dbReference>
<accession>A0A225DTZ4</accession>
<keyword evidence="5" id="KW-1185">Reference proteome</keyword>
<dbReference type="Pfam" id="PF00571">
    <property type="entry name" value="CBS"/>
    <property type="match status" value="2"/>
</dbReference>
<dbReference type="RefSeq" id="WP_088253769.1">
    <property type="nucleotide sequence ID" value="NZ_NIDE01000003.1"/>
</dbReference>
<dbReference type="Proteomes" id="UP000214646">
    <property type="component" value="Unassembled WGS sequence"/>
</dbReference>
<reference evidence="5" key="1">
    <citation type="submission" date="2017-06" db="EMBL/GenBank/DDBJ databases">
        <title>Genome analysis of Fimbriiglobus ruber SP5, the first member of the order Planctomycetales with confirmed chitinolytic capability.</title>
        <authorList>
            <person name="Ravin N.V."/>
            <person name="Rakitin A.L."/>
            <person name="Ivanova A.A."/>
            <person name="Beletsky A.V."/>
            <person name="Kulichevskaya I.S."/>
            <person name="Mardanov A.V."/>
            <person name="Dedysh S.N."/>
        </authorList>
    </citation>
    <scope>NUCLEOTIDE SEQUENCE [LARGE SCALE GENOMIC DNA]</scope>
    <source>
        <strain evidence="5">SP5</strain>
    </source>
</reference>
<dbReference type="SMART" id="SM00116">
    <property type="entry name" value="CBS"/>
    <property type="match status" value="2"/>
</dbReference>
<dbReference type="PANTHER" id="PTHR43080:SF2">
    <property type="entry name" value="CBS DOMAIN-CONTAINING PROTEIN"/>
    <property type="match status" value="1"/>
</dbReference>
<dbReference type="InterPro" id="IPR000644">
    <property type="entry name" value="CBS_dom"/>
</dbReference>
<feature type="domain" description="CBS" evidence="3">
    <location>
        <begin position="15"/>
        <end position="72"/>
    </location>
</feature>
<evidence type="ECO:0000313" key="5">
    <source>
        <dbReference type="Proteomes" id="UP000214646"/>
    </source>
</evidence>
<dbReference type="InterPro" id="IPR051257">
    <property type="entry name" value="Diverse_CBS-Domain"/>
</dbReference>
<feature type="domain" description="CBS" evidence="3">
    <location>
        <begin position="80"/>
        <end position="137"/>
    </location>
</feature>
<dbReference type="OrthoDB" id="5295985at2"/>
<name>A0A225DTZ4_9BACT</name>
<sequence>MELSRNLIVESVSRLGPTPPRQVEVDRAVADAVAAMRQYRVGCLLVTQGGKLVGIFTERDLLTRVLAASLPLTTPLRACMTPDPIAVGPKDPVRVAIERMQTGSYRHLPVVDGSNRPIGILSAKRVVRYIVEHFPATVYCLPPDPHNNFPASAEGA</sequence>
<keyword evidence="1 2" id="KW-0129">CBS domain</keyword>
<dbReference type="PROSITE" id="PS51371">
    <property type="entry name" value="CBS"/>
    <property type="match status" value="2"/>
</dbReference>
<evidence type="ECO:0000313" key="4">
    <source>
        <dbReference type="EMBL" id="OWK44513.1"/>
    </source>
</evidence>
<comment type="caution">
    <text evidence="4">The sequence shown here is derived from an EMBL/GenBank/DDBJ whole genome shotgun (WGS) entry which is preliminary data.</text>
</comment>
<evidence type="ECO:0000256" key="2">
    <source>
        <dbReference type="PROSITE-ProRule" id="PRU00703"/>
    </source>
</evidence>
<evidence type="ECO:0000259" key="3">
    <source>
        <dbReference type="PROSITE" id="PS51371"/>
    </source>
</evidence>
<dbReference type="AlphaFoldDB" id="A0A225DTZ4"/>
<proteinExistence type="predicted"/>
<gene>
    <name evidence="4" type="ORF">FRUB_02445</name>
</gene>
<dbReference type="PANTHER" id="PTHR43080">
    <property type="entry name" value="CBS DOMAIN-CONTAINING PROTEIN CBSX3, MITOCHONDRIAL"/>
    <property type="match status" value="1"/>
</dbReference>
<dbReference type="SUPFAM" id="SSF54631">
    <property type="entry name" value="CBS-domain pair"/>
    <property type="match status" value="1"/>
</dbReference>
<dbReference type="InterPro" id="IPR046342">
    <property type="entry name" value="CBS_dom_sf"/>
</dbReference>
<dbReference type="EMBL" id="NIDE01000003">
    <property type="protein sequence ID" value="OWK44513.1"/>
    <property type="molecule type" value="Genomic_DNA"/>
</dbReference>